<dbReference type="AlphaFoldDB" id="A0A8X7N2E1"/>
<feature type="compositionally biased region" description="Polar residues" evidence="1">
    <location>
        <begin position="121"/>
        <end position="130"/>
    </location>
</feature>
<reference evidence="2" key="2">
    <citation type="journal article" date="2019" name="IMA Fungus">
        <title>Genome sequencing and comparison of five Tilletia species to identify candidate genes for the detection of regulated species infecting wheat.</title>
        <authorList>
            <person name="Nguyen H.D.T."/>
            <person name="Sultana T."/>
            <person name="Kesanakurti P."/>
            <person name="Hambleton S."/>
        </authorList>
    </citation>
    <scope>NUCLEOTIDE SEQUENCE</scope>
    <source>
        <strain evidence="2">DAOMC 236422</strain>
    </source>
</reference>
<feature type="compositionally biased region" description="Low complexity" evidence="1">
    <location>
        <begin position="135"/>
        <end position="154"/>
    </location>
</feature>
<evidence type="ECO:0000256" key="1">
    <source>
        <dbReference type="SAM" id="MobiDB-lite"/>
    </source>
</evidence>
<feature type="compositionally biased region" description="Low complexity" evidence="1">
    <location>
        <begin position="15"/>
        <end position="24"/>
    </location>
</feature>
<sequence length="309" mass="32844">MAFFPPPFLRAIPPTSPSTAAISPSTPPSKTPIASWSTARSCITTHNTHTIKDGDLIAFGQGRHVGWEDGYDSDDDYECWPTYSFSTELSVRVRVVFPPFFDARRVWTDVFAPPAAYVPPSSMTPHSSLDASPHLTPSSVQPTLSPSVSLSTPDSVPPDDKTRRVDNDLGLPPPLNMPGACLANDLHSDQTFSNSPAPPPPPASVPYGDLVKTLHARALPASKPDLALPSNTHHGKSKQDSSSPGSDRLSPPTTSSPCLDATSVLTSEPGSTIHIPLADAFISTATSITPSGVNVDIRGSFRLRCFIIS</sequence>
<accession>A0A8X7N2E1</accession>
<name>A0A8X7N2E1_9BASI</name>
<feature type="region of interest" description="Disordered" evidence="1">
    <location>
        <begin position="15"/>
        <end position="34"/>
    </location>
</feature>
<organism evidence="2 3">
    <name type="scientific">Tilletia walkeri</name>
    <dbReference type="NCBI Taxonomy" id="117179"/>
    <lineage>
        <taxon>Eukaryota</taxon>
        <taxon>Fungi</taxon>
        <taxon>Dikarya</taxon>
        <taxon>Basidiomycota</taxon>
        <taxon>Ustilaginomycotina</taxon>
        <taxon>Exobasidiomycetes</taxon>
        <taxon>Tilletiales</taxon>
        <taxon>Tilletiaceae</taxon>
        <taxon>Tilletia</taxon>
    </lineage>
</organism>
<evidence type="ECO:0000313" key="2">
    <source>
        <dbReference type="EMBL" id="KAE8263656.1"/>
    </source>
</evidence>
<evidence type="ECO:0000313" key="3">
    <source>
        <dbReference type="Proteomes" id="UP000078113"/>
    </source>
</evidence>
<keyword evidence="3" id="KW-1185">Reference proteome</keyword>
<comment type="caution">
    <text evidence="2">The sequence shown here is derived from an EMBL/GenBank/DDBJ whole genome shotgun (WGS) entry which is preliminary data.</text>
</comment>
<dbReference type="EMBL" id="LWDG02000626">
    <property type="protein sequence ID" value="KAE8263656.1"/>
    <property type="molecule type" value="Genomic_DNA"/>
</dbReference>
<proteinExistence type="predicted"/>
<reference evidence="2" key="1">
    <citation type="submission" date="2016-04" db="EMBL/GenBank/DDBJ databases">
        <authorList>
            <person name="Nguyen H.D."/>
            <person name="Samba Siva P."/>
            <person name="Cullis J."/>
            <person name="Levesque C.A."/>
            <person name="Hambleton S."/>
        </authorList>
    </citation>
    <scope>NUCLEOTIDE SEQUENCE</scope>
    <source>
        <strain evidence="2">DAOMC 236422</strain>
    </source>
</reference>
<gene>
    <name evidence="2" type="ORF">A4X09_0g7174</name>
</gene>
<feature type="compositionally biased region" description="Basic and acidic residues" evidence="1">
    <location>
        <begin position="158"/>
        <end position="167"/>
    </location>
</feature>
<dbReference type="Proteomes" id="UP000078113">
    <property type="component" value="Unassembled WGS sequence"/>
</dbReference>
<feature type="region of interest" description="Disordered" evidence="1">
    <location>
        <begin position="223"/>
        <end position="263"/>
    </location>
</feature>
<feature type="compositionally biased region" description="Polar residues" evidence="1">
    <location>
        <begin position="240"/>
        <end position="263"/>
    </location>
</feature>
<feature type="region of interest" description="Disordered" evidence="1">
    <location>
        <begin position="121"/>
        <end position="208"/>
    </location>
</feature>
<protein>
    <submittedName>
        <fullName evidence="2">Uncharacterized protein</fullName>
    </submittedName>
</protein>